<evidence type="ECO:0000313" key="2">
    <source>
        <dbReference type="Proteomes" id="UP001497482"/>
    </source>
</evidence>
<dbReference type="Proteomes" id="UP001497482">
    <property type="component" value="Chromosome 16"/>
</dbReference>
<accession>A0AAV2K5R6</accession>
<name>A0AAV2K5R6_KNICA</name>
<reference evidence="1 2" key="1">
    <citation type="submission" date="2024-04" db="EMBL/GenBank/DDBJ databases">
        <authorList>
            <person name="Waldvogel A.-M."/>
            <person name="Schoenle A."/>
        </authorList>
    </citation>
    <scope>NUCLEOTIDE SEQUENCE [LARGE SCALE GENOMIC DNA]</scope>
</reference>
<organism evidence="1 2">
    <name type="scientific">Knipowitschia caucasica</name>
    <name type="common">Caucasian dwarf goby</name>
    <name type="synonym">Pomatoschistus caucasicus</name>
    <dbReference type="NCBI Taxonomy" id="637954"/>
    <lineage>
        <taxon>Eukaryota</taxon>
        <taxon>Metazoa</taxon>
        <taxon>Chordata</taxon>
        <taxon>Craniata</taxon>
        <taxon>Vertebrata</taxon>
        <taxon>Euteleostomi</taxon>
        <taxon>Actinopterygii</taxon>
        <taxon>Neopterygii</taxon>
        <taxon>Teleostei</taxon>
        <taxon>Neoteleostei</taxon>
        <taxon>Acanthomorphata</taxon>
        <taxon>Gobiaria</taxon>
        <taxon>Gobiiformes</taxon>
        <taxon>Gobioidei</taxon>
        <taxon>Gobiidae</taxon>
        <taxon>Gobiinae</taxon>
        <taxon>Knipowitschia</taxon>
    </lineage>
</organism>
<evidence type="ECO:0000313" key="1">
    <source>
        <dbReference type="EMBL" id="CAL1584391.1"/>
    </source>
</evidence>
<protein>
    <submittedName>
        <fullName evidence="1">Uncharacterized protein</fullName>
    </submittedName>
</protein>
<dbReference type="AlphaFoldDB" id="A0AAV2K5R6"/>
<sequence>MDFYRNASAKFHCAMVNTETGKWFRGSCMKPIPFICNGGGSGHSNVARNSKLGYTSRIKLGLKTDANLNKAVVQSQILHQIRAKLEEHGLSDFALRWTQMEGKSLEEGVEEEEEC</sequence>
<dbReference type="InterPro" id="IPR018378">
    <property type="entry name" value="C-type_lectin_CS"/>
</dbReference>
<gene>
    <name evidence="1" type="ORF">KC01_LOCUS14745</name>
</gene>
<dbReference type="PROSITE" id="PS00615">
    <property type="entry name" value="C_TYPE_LECTIN_1"/>
    <property type="match status" value="1"/>
</dbReference>
<dbReference type="EMBL" id="OZ035838">
    <property type="protein sequence ID" value="CAL1584391.1"/>
    <property type="molecule type" value="Genomic_DNA"/>
</dbReference>
<keyword evidence="2" id="KW-1185">Reference proteome</keyword>
<proteinExistence type="predicted"/>